<evidence type="ECO:0000313" key="1">
    <source>
        <dbReference type="EMBL" id="KAH6641441.1"/>
    </source>
</evidence>
<organism evidence="1 2">
    <name type="scientific">Chaetomium tenue</name>
    <dbReference type="NCBI Taxonomy" id="1854479"/>
    <lineage>
        <taxon>Eukaryota</taxon>
        <taxon>Fungi</taxon>
        <taxon>Dikarya</taxon>
        <taxon>Ascomycota</taxon>
        <taxon>Pezizomycotina</taxon>
        <taxon>Sordariomycetes</taxon>
        <taxon>Sordariomycetidae</taxon>
        <taxon>Sordariales</taxon>
        <taxon>Chaetomiaceae</taxon>
        <taxon>Chaetomium</taxon>
    </lineage>
</organism>
<dbReference type="Proteomes" id="UP000724584">
    <property type="component" value="Unassembled WGS sequence"/>
</dbReference>
<accession>A0ACB7PL49</accession>
<gene>
    <name evidence="1" type="ORF">F5144DRAFT_133747</name>
</gene>
<sequence length="527" mass="58311">MATVDPGLAGSEIDVVGILERATSVFSLLGSMVVITTFTFSRAFHKPINRLVFYATFGNLMTNVATLMGRSFVNDIDQAGCQFQAFLIQMFMPADAFWMLAMALNVHLTFYYKFDARQLRRMELPYFLFCYGIPFIVSLTLVFVSSPDKGRMYGNATLWCWIAPKWDIFRIAIFYGPVWIVILVTFFIYIRAGREIYKKHKQLREFSTSHHDPEPLHAVEDLFSSTKTTEVYVTTEVIDKRGSIDLAPIGGSEPRRSEGSSPQRPPKAAYSVTISSRRPGETHGDSSAEDEHQQQQHQPQQQVQTTITANPQPTGPGFTRVTTNTHNSPNNTLTTTTTATPNTTNPNPLRRRAAYEATNATWSYTKCALLFFTAMLVTWIPSSANRVFGVVHAGQTSLPLEYMSAFVLPLQGFWNAIIYCVTSWGACRMLGEDVRSWWSRVGMGAGRGRGRGGDGEDGGEVGLHLGRPSRSAFRMVGGSRKTSDSKKTYETESMTELAASRPGSSGSPTMMGGATPLPPPQTAKMGV</sequence>
<proteinExistence type="predicted"/>
<evidence type="ECO:0000313" key="2">
    <source>
        <dbReference type="Proteomes" id="UP000724584"/>
    </source>
</evidence>
<protein>
    <submittedName>
        <fullName evidence="1">Uncharacterized protein</fullName>
    </submittedName>
</protein>
<dbReference type="EMBL" id="JAGIZQ010000002">
    <property type="protein sequence ID" value="KAH6641441.1"/>
    <property type="molecule type" value="Genomic_DNA"/>
</dbReference>
<comment type="caution">
    <text evidence="1">The sequence shown here is derived from an EMBL/GenBank/DDBJ whole genome shotgun (WGS) entry which is preliminary data.</text>
</comment>
<name>A0ACB7PL49_9PEZI</name>
<reference evidence="1 2" key="1">
    <citation type="journal article" date="2021" name="Nat. Commun.">
        <title>Genetic determinants of endophytism in the Arabidopsis root mycobiome.</title>
        <authorList>
            <person name="Mesny F."/>
            <person name="Miyauchi S."/>
            <person name="Thiergart T."/>
            <person name="Pickel B."/>
            <person name="Atanasova L."/>
            <person name="Karlsson M."/>
            <person name="Huettel B."/>
            <person name="Barry K.W."/>
            <person name="Haridas S."/>
            <person name="Chen C."/>
            <person name="Bauer D."/>
            <person name="Andreopoulos W."/>
            <person name="Pangilinan J."/>
            <person name="LaButti K."/>
            <person name="Riley R."/>
            <person name="Lipzen A."/>
            <person name="Clum A."/>
            <person name="Drula E."/>
            <person name="Henrissat B."/>
            <person name="Kohler A."/>
            <person name="Grigoriev I.V."/>
            <person name="Martin F.M."/>
            <person name="Hacquard S."/>
        </authorList>
    </citation>
    <scope>NUCLEOTIDE SEQUENCE [LARGE SCALE GENOMIC DNA]</scope>
    <source>
        <strain evidence="1 2">MPI-SDFR-AT-0079</strain>
    </source>
</reference>
<keyword evidence="2" id="KW-1185">Reference proteome</keyword>